<name>A0ABQ5RXE7_9CHLO</name>
<evidence type="ECO:0000313" key="3">
    <source>
        <dbReference type="Proteomes" id="UP001165090"/>
    </source>
</evidence>
<reference evidence="2 3" key="1">
    <citation type="journal article" date="2023" name="IScience">
        <title>Expanded male sex-determining region conserved during the evolution of homothallism in the green alga Volvox.</title>
        <authorList>
            <person name="Yamamoto K."/>
            <person name="Matsuzaki R."/>
            <person name="Mahakham W."/>
            <person name="Heman W."/>
            <person name="Sekimoto H."/>
            <person name="Kawachi M."/>
            <person name="Minakuchi Y."/>
            <person name="Toyoda A."/>
            <person name="Nozaki H."/>
        </authorList>
    </citation>
    <scope>NUCLEOTIDE SEQUENCE [LARGE SCALE GENOMIC DNA]</scope>
    <source>
        <strain evidence="2 3">NIES-4468</strain>
    </source>
</reference>
<gene>
    <name evidence="2" type="ORF">VaNZ11_004665</name>
</gene>
<protein>
    <submittedName>
        <fullName evidence="2">Uncharacterized protein</fullName>
    </submittedName>
</protein>
<evidence type="ECO:0000313" key="2">
    <source>
        <dbReference type="EMBL" id="GLI62129.1"/>
    </source>
</evidence>
<feature type="compositionally biased region" description="Gly residues" evidence="1">
    <location>
        <begin position="108"/>
        <end position="131"/>
    </location>
</feature>
<evidence type="ECO:0000256" key="1">
    <source>
        <dbReference type="SAM" id="MobiDB-lite"/>
    </source>
</evidence>
<proteinExistence type="predicted"/>
<comment type="caution">
    <text evidence="2">The sequence shown here is derived from an EMBL/GenBank/DDBJ whole genome shotgun (WGS) entry which is preliminary data.</text>
</comment>
<feature type="non-terminal residue" evidence="2">
    <location>
        <position position="1"/>
    </location>
</feature>
<dbReference type="EMBL" id="BSDZ01000011">
    <property type="protein sequence ID" value="GLI62129.1"/>
    <property type="molecule type" value="Genomic_DNA"/>
</dbReference>
<feature type="region of interest" description="Disordered" evidence="1">
    <location>
        <begin position="1"/>
        <end position="28"/>
    </location>
</feature>
<sequence length="317" mass="32957">NTRQLYGDSGSGLQPLQPAASSPSPGATAAVQGKGVGLMVEPTSLQNLTSSDVLWGLYRLYNSRTDKQSMKGATDDYDSDVYGSTAVDIPQTGGVDIDSRYRLRQGANGNGGGGDGGSGGGRADVGNGGGAGKGRSGNRLFPFCQPPYLLCADRDLVTFLGVATDQVVYDPTVLQYSGIGAIAQRALVGSTTTNLYDRTRSSSLTGSNALRFSSNVFFNGFNGALGKQLRIAGTDVDQGPKGRLLPDSVTVSLLDNSGTSTIDRVNYKPNWIMTRTGPGFATTAVNFGPYGNFRIPGGLTTTFTVPVPQTNGNNGGR</sequence>
<accession>A0ABQ5RXE7</accession>
<dbReference type="Proteomes" id="UP001165090">
    <property type="component" value="Unassembled WGS sequence"/>
</dbReference>
<keyword evidence="3" id="KW-1185">Reference proteome</keyword>
<organism evidence="2 3">
    <name type="scientific">Volvox africanus</name>
    <dbReference type="NCBI Taxonomy" id="51714"/>
    <lineage>
        <taxon>Eukaryota</taxon>
        <taxon>Viridiplantae</taxon>
        <taxon>Chlorophyta</taxon>
        <taxon>core chlorophytes</taxon>
        <taxon>Chlorophyceae</taxon>
        <taxon>CS clade</taxon>
        <taxon>Chlamydomonadales</taxon>
        <taxon>Volvocaceae</taxon>
        <taxon>Volvox</taxon>
    </lineage>
</organism>
<feature type="region of interest" description="Disordered" evidence="1">
    <location>
        <begin position="103"/>
        <end position="131"/>
    </location>
</feature>
<feature type="compositionally biased region" description="Low complexity" evidence="1">
    <location>
        <begin position="18"/>
        <end position="28"/>
    </location>
</feature>